<keyword evidence="8" id="KW-1185">Reference proteome</keyword>
<dbReference type="Gene3D" id="2.30.110.10">
    <property type="entry name" value="Electron Transport, Fmn-binding Protein, Chain A"/>
    <property type="match status" value="1"/>
</dbReference>
<evidence type="ECO:0000313" key="8">
    <source>
        <dbReference type="Proteomes" id="UP000001235"/>
    </source>
</evidence>
<keyword evidence="3 4" id="KW-0975">Bacterial flagellum</keyword>
<organism evidence="7 8">
    <name type="scientific">Gallionella capsiferriformans (strain ES-2)</name>
    <name type="common">Gallionella ferruginea capsiferriformans (strain ES-2)</name>
    <dbReference type="NCBI Taxonomy" id="395494"/>
    <lineage>
        <taxon>Bacteria</taxon>
        <taxon>Pseudomonadati</taxon>
        <taxon>Pseudomonadota</taxon>
        <taxon>Betaproteobacteria</taxon>
        <taxon>Nitrosomonadales</taxon>
        <taxon>Gallionellaceae</taxon>
        <taxon>Gallionella</taxon>
    </lineage>
</organism>
<dbReference type="HOGENOM" id="CLU_086025_0_0_4"/>
<dbReference type="InterPro" id="IPR009875">
    <property type="entry name" value="PilZ_domain"/>
</dbReference>
<accession>D9SF05</accession>
<proteinExistence type="inferred from homology"/>
<comment type="similarity">
    <text evidence="4">Belongs to the YcgR family.</text>
</comment>
<evidence type="ECO:0000259" key="6">
    <source>
        <dbReference type="Pfam" id="PF07317"/>
    </source>
</evidence>
<comment type="subunit">
    <text evidence="4">Monomer. Interacts with the flagellar basal bodies.</text>
</comment>
<name>D9SF05_GALCS</name>
<evidence type="ECO:0000256" key="3">
    <source>
        <dbReference type="ARBA" id="ARBA00023143"/>
    </source>
</evidence>
<feature type="domain" description="Type III secretion system flagellar brake protein YcgR PilZN" evidence="6">
    <location>
        <begin position="20"/>
        <end position="124"/>
    </location>
</feature>
<dbReference type="GO" id="GO:0071973">
    <property type="term" value="P:bacterial-type flagellum-dependent cell motility"/>
    <property type="evidence" value="ECO:0007669"/>
    <property type="project" value="UniProtKB-UniRule"/>
</dbReference>
<sequence>MEKDIPLKIEILTSGKDDEYRITSPREIEFVLLNIVKHASRIALYFSEENDFILTKLLAVDSTGLWLDLRQTEKENNAILNADKLIFVSSHSQVKVQFTADSVTMTTFEGQPAFFLKLPASIYRLQRREYFRLSTPVSNPLLCVIPNEQKTEYHEHEVTIMDISGGGVGLTCAEQDAVLIPGHTYQNCKIDLLDIGEFTGTIEVKNLVVLSTKTGQVVRRAGCEFKNLDGASTILLQRYVTAMQRAKA</sequence>
<dbReference type="InterPro" id="IPR009926">
    <property type="entry name" value="T3SS_YcgR_PilZN"/>
</dbReference>
<reference evidence="7 8" key="1">
    <citation type="submission" date="2010-08" db="EMBL/GenBank/DDBJ databases">
        <title>Complete sequence of Gallionella capsiferriformans ES-2.</title>
        <authorList>
            <consortium name="US DOE Joint Genome Institute"/>
            <person name="Lucas S."/>
            <person name="Copeland A."/>
            <person name="Lapidus A."/>
            <person name="Cheng J.-F."/>
            <person name="Bruce D."/>
            <person name="Goodwin L."/>
            <person name="Pitluck S."/>
            <person name="Chertkov O."/>
            <person name="Davenport K.W."/>
            <person name="Detter J.C."/>
            <person name="Han C."/>
            <person name="Tapia R."/>
            <person name="Land M."/>
            <person name="Hauser L."/>
            <person name="Chang Y.-J."/>
            <person name="Jeffries C."/>
            <person name="Kyrpides N."/>
            <person name="Ivanova N."/>
            <person name="Mikhailova N."/>
            <person name="Shelobolina E.S."/>
            <person name="Picardal F."/>
            <person name="Roden E."/>
            <person name="Emerson D."/>
            <person name="Woyke T."/>
        </authorList>
    </citation>
    <scope>NUCLEOTIDE SEQUENCE [LARGE SCALE GENOMIC DNA]</scope>
    <source>
        <strain evidence="7 8">ES-2</strain>
    </source>
</reference>
<feature type="domain" description="PilZ" evidence="5">
    <location>
        <begin position="126"/>
        <end position="241"/>
    </location>
</feature>
<dbReference type="eggNOG" id="COG5581">
    <property type="taxonomic scope" value="Bacteria"/>
</dbReference>
<dbReference type="AlphaFoldDB" id="D9SF05"/>
<evidence type="ECO:0000256" key="4">
    <source>
        <dbReference type="HAMAP-Rule" id="MF_01457"/>
    </source>
</evidence>
<dbReference type="Proteomes" id="UP000001235">
    <property type="component" value="Chromosome"/>
</dbReference>
<dbReference type="EMBL" id="CP002159">
    <property type="protein sequence ID" value="ADL55102.1"/>
    <property type="molecule type" value="Genomic_DNA"/>
</dbReference>
<evidence type="ECO:0000256" key="1">
    <source>
        <dbReference type="ARBA" id="ARBA00022636"/>
    </source>
</evidence>
<dbReference type="InterPro" id="IPR012349">
    <property type="entry name" value="Split_barrel_FMN-bd"/>
</dbReference>
<protein>
    <recommendedName>
        <fullName evidence="4">Flagellar brake protein YcgR</fullName>
    </recommendedName>
    <alternativeName>
        <fullName evidence="4">Cyclic di-GMP binding protein YcgR</fullName>
    </alternativeName>
</protein>
<dbReference type="STRING" id="395494.Galf_1072"/>
<comment type="subcellular location">
    <subcellularLocation>
        <location evidence="4">Bacterial flagellum basal body</location>
    </subcellularLocation>
</comment>
<dbReference type="KEGG" id="gca:Galf_1072"/>
<comment type="function">
    <text evidence="4">Acts as a flagellar brake, regulating swimming and swarming in a bis-(3'-5') cyclic diguanylic acid (c-di-GMP)-dependent manner. Binds 1 c-di-GMP dimer per subunit. Increasing levels of c-di-GMP lead to decreased motility.</text>
</comment>
<dbReference type="Pfam" id="PF07238">
    <property type="entry name" value="PilZ"/>
    <property type="match status" value="1"/>
</dbReference>
<dbReference type="HAMAP" id="MF_01457">
    <property type="entry name" value="YcgR"/>
    <property type="match status" value="1"/>
</dbReference>
<dbReference type="GO" id="GO:0035438">
    <property type="term" value="F:cyclic-di-GMP binding"/>
    <property type="evidence" value="ECO:0007669"/>
    <property type="project" value="UniProtKB-UniRule"/>
</dbReference>
<dbReference type="InterPro" id="IPR023787">
    <property type="entry name" value="T3SS_YcgR"/>
</dbReference>
<dbReference type="Pfam" id="PF07317">
    <property type="entry name" value="PilZN"/>
    <property type="match status" value="1"/>
</dbReference>
<dbReference type="GO" id="GO:0071945">
    <property type="term" value="P:regulation of bacterial-type flagellum-dependent cell motility by regulation of motor speed"/>
    <property type="evidence" value="ECO:0007669"/>
    <property type="project" value="UniProtKB-UniRule"/>
</dbReference>
<dbReference type="GO" id="GO:0009425">
    <property type="term" value="C:bacterial-type flagellum basal body"/>
    <property type="evidence" value="ECO:0007669"/>
    <property type="project" value="UniProtKB-SubCell"/>
</dbReference>
<keyword evidence="2 4" id="KW-0547">Nucleotide-binding</keyword>
<evidence type="ECO:0000256" key="2">
    <source>
        <dbReference type="ARBA" id="ARBA00022741"/>
    </source>
</evidence>
<evidence type="ECO:0000313" key="7">
    <source>
        <dbReference type="EMBL" id="ADL55102.1"/>
    </source>
</evidence>
<evidence type="ECO:0000259" key="5">
    <source>
        <dbReference type="Pfam" id="PF07238"/>
    </source>
</evidence>
<gene>
    <name evidence="4" type="primary">ycgR</name>
    <name evidence="7" type="ordered locus">Galf_1072</name>
</gene>
<dbReference type="Gene3D" id="2.40.10.220">
    <property type="entry name" value="predicted glycosyltransferase like domains"/>
    <property type="match status" value="1"/>
</dbReference>
<keyword evidence="1 4" id="KW-0973">c-di-GMP</keyword>